<organism evidence="1 2">
    <name type="scientific">Hyalomma asiaticum</name>
    <name type="common">Tick</name>
    <dbReference type="NCBI Taxonomy" id="266040"/>
    <lineage>
        <taxon>Eukaryota</taxon>
        <taxon>Metazoa</taxon>
        <taxon>Ecdysozoa</taxon>
        <taxon>Arthropoda</taxon>
        <taxon>Chelicerata</taxon>
        <taxon>Arachnida</taxon>
        <taxon>Acari</taxon>
        <taxon>Parasitiformes</taxon>
        <taxon>Ixodida</taxon>
        <taxon>Ixodoidea</taxon>
        <taxon>Ixodidae</taxon>
        <taxon>Hyalomminae</taxon>
        <taxon>Hyalomma</taxon>
    </lineage>
</organism>
<gene>
    <name evidence="1" type="ORF">HPB50_007397</name>
</gene>
<accession>A0ACB7RUT1</accession>
<protein>
    <submittedName>
        <fullName evidence="1">Uncharacterized protein</fullName>
    </submittedName>
</protein>
<evidence type="ECO:0000313" key="2">
    <source>
        <dbReference type="Proteomes" id="UP000821845"/>
    </source>
</evidence>
<dbReference type="EMBL" id="CM023487">
    <property type="protein sequence ID" value="KAH6925571.1"/>
    <property type="molecule type" value="Genomic_DNA"/>
</dbReference>
<keyword evidence="2" id="KW-1185">Reference proteome</keyword>
<name>A0ACB7RUT1_HYAAI</name>
<reference evidence="1" key="1">
    <citation type="submission" date="2020-05" db="EMBL/GenBank/DDBJ databases">
        <title>Large-scale comparative analyses of tick genomes elucidate their genetic diversity and vector capacities.</title>
        <authorList>
            <person name="Jia N."/>
            <person name="Wang J."/>
            <person name="Shi W."/>
            <person name="Du L."/>
            <person name="Sun Y."/>
            <person name="Zhan W."/>
            <person name="Jiang J."/>
            <person name="Wang Q."/>
            <person name="Zhang B."/>
            <person name="Ji P."/>
            <person name="Sakyi L.B."/>
            <person name="Cui X."/>
            <person name="Yuan T."/>
            <person name="Jiang B."/>
            <person name="Yang W."/>
            <person name="Lam T.T.-Y."/>
            <person name="Chang Q."/>
            <person name="Ding S."/>
            <person name="Wang X."/>
            <person name="Zhu J."/>
            <person name="Ruan X."/>
            <person name="Zhao L."/>
            <person name="Wei J."/>
            <person name="Que T."/>
            <person name="Du C."/>
            <person name="Cheng J."/>
            <person name="Dai P."/>
            <person name="Han X."/>
            <person name="Huang E."/>
            <person name="Gao Y."/>
            <person name="Liu J."/>
            <person name="Shao H."/>
            <person name="Ye R."/>
            <person name="Li L."/>
            <person name="Wei W."/>
            <person name="Wang X."/>
            <person name="Wang C."/>
            <person name="Yang T."/>
            <person name="Huo Q."/>
            <person name="Li W."/>
            <person name="Guo W."/>
            <person name="Chen H."/>
            <person name="Zhou L."/>
            <person name="Ni X."/>
            <person name="Tian J."/>
            <person name="Zhou Y."/>
            <person name="Sheng Y."/>
            <person name="Liu T."/>
            <person name="Pan Y."/>
            <person name="Xia L."/>
            <person name="Li J."/>
            <person name="Zhao F."/>
            <person name="Cao W."/>
        </authorList>
    </citation>
    <scope>NUCLEOTIDE SEQUENCE</scope>
    <source>
        <strain evidence="1">Hyas-2018</strain>
    </source>
</reference>
<proteinExistence type="predicted"/>
<comment type="caution">
    <text evidence="1">The sequence shown here is derived from an EMBL/GenBank/DDBJ whole genome shotgun (WGS) entry which is preliminary data.</text>
</comment>
<sequence length="186" mass="20345">MGLQRYSWQLRGETILHVVCDSVGDPNSPPPWREIRRFSWQLRGETILHAACDSVGDPNSPPTWREIRLAVIADVPLQELATSPVGQRCGPAQGEPEHEASDDAKCERCPAEAEVKGYGTRQASGVERRCTPEAARGKSDRLSQIETLAEEDQEAECGEERLDSGEAEPKGSPATPGSTGRTQKIR</sequence>
<dbReference type="Proteomes" id="UP000821845">
    <property type="component" value="Chromosome 7"/>
</dbReference>
<evidence type="ECO:0000313" key="1">
    <source>
        <dbReference type="EMBL" id="KAH6925571.1"/>
    </source>
</evidence>